<dbReference type="InterPro" id="IPR029044">
    <property type="entry name" value="Nucleotide-diphossugar_trans"/>
</dbReference>
<organism evidence="3 4">
    <name type="scientific">Frondihabitans sucicola</name>
    <dbReference type="NCBI Taxonomy" id="1268041"/>
    <lineage>
        <taxon>Bacteria</taxon>
        <taxon>Bacillati</taxon>
        <taxon>Actinomycetota</taxon>
        <taxon>Actinomycetes</taxon>
        <taxon>Micrococcales</taxon>
        <taxon>Microbacteriaceae</taxon>
        <taxon>Frondihabitans</taxon>
    </lineage>
</organism>
<dbReference type="InterPro" id="IPR050834">
    <property type="entry name" value="Glycosyltransf_2"/>
</dbReference>
<dbReference type="Gene3D" id="3.90.550.10">
    <property type="entry name" value="Spore Coat Polysaccharide Biosynthesis Protein SpsA, Chain A"/>
    <property type="match status" value="1"/>
</dbReference>
<keyword evidence="4" id="KW-1185">Reference proteome</keyword>
<dbReference type="Pfam" id="PF00535">
    <property type="entry name" value="Glycos_transf_2"/>
    <property type="match status" value="1"/>
</dbReference>
<dbReference type="InterPro" id="IPR001173">
    <property type="entry name" value="Glyco_trans_2-like"/>
</dbReference>
<dbReference type="PANTHER" id="PTHR43685">
    <property type="entry name" value="GLYCOSYLTRANSFERASE"/>
    <property type="match status" value="1"/>
</dbReference>
<evidence type="ECO:0000313" key="3">
    <source>
        <dbReference type="EMBL" id="BDZ48928.1"/>
    </source>
</evidence>
<accession>A0ABN6XVD8</accession>
<protein>
    <recommendedName>
        <fullName evidence="2">Glycosyltransferase 2-like domain-containing protein</fullName>
    </recommendedName>
</protein>
<dbReference type="SUPFAM" id="SSF53448">
    <property type="entry name" value="Nucleotide-diphospho-sugar transferases"/>
    <property type="match status" value="1"/>
</dbReference>
<feature type="region of interest" description="Disordered" evidence="1">
    <location>
        <begin position="313"/>
        <end position="333"/>
    </location>
</feature>
<sequence length="333" mass="34391">MTRAPDVSVVVCAHARLRWRDLQDSVESARAQQDAAEVIVVVDHAPALLRRAQDRWPALTVVESAGAPGLAGARTTGVSAATTEIVAFLDGDVVADADWLTWMLDSFDDPNVAGVGGFVEPVWSDAAGVARLPDELLWTVGCTHGGPAAPTADVRDVLGCSLALRRAAILAVGGFPSTGGRLGALRLDGGATELCIRIHQADPAARIVYEPLSLVHRRVPADRATWRHLWSRSFAGGVSKAALSRALGRTDALSSESSYLTRIVPGALVRELRLIGRGGGKRALAIVTAVAATLGGYALGAVAGAVTRTATGGRAPGAGSAADRAPSEAAVLR</sequence>
<reference evidence="4" key="1">
    <citation type="journal article" date="2019" name="Int. J. Syst. Evol. Microbiol.">
        <title>The Global Catalogue of Microorganisms (GCM) 10K type strain sequencing project: providing services to taxonomists for standard genome sequencing and annotation.</title>
        <authorList>
            <consortium name="The Broad Institute Genomics Platform"/>
            <consortium name="The Broad Institute Genome Sequencing Center for Infectious Disease"/>
            <person name="Wu L."/>
            <person name="Ma J."/>
        </authorList>
    </citation>
    <scope>NUCLEOTIDE SEQUENCE [LARGE SCALE GENOMIC DNA]</scope>
    <source>
        <strain evidence="4">NBRC 108728</strain>
    </source>
</reference>
<feature type="compositionally biased region" description="Low complexity" evidence="1">
    <location>
        <begin position="313"/>
        <end position="324"/>
    </location>
</feature>
<feature type="domain" description="Glycosyltransferase 2-like" evidence="2">
    <location>
        <begin position="8"/>
        <end position="119"/>
    </location>
</feature>
<gene>
    <name evidence="3" type="ORF">GCM10025867_11690</name>
</gene>
<name>A0ABN6XVD8_9MICO</name>
<evidence type="ECO:0000259" key="2">
    <source>
        <dbReference type="Pfam" id="PF00535"/>
    </source>
</evidence>
<dbReference type="Proteomes" id="UP001321486">
    <property type="component" value="Chromosome"/>
</dbReference>
<dbReference type="EMBL" id="AP027732">
    <property type="protein sequence ID" value="BDZ48928.1"/>
    <property type="molecule type" value="Genomic_DNA"/>
</dbReference>
<evidence type="ECO:0000313" key="4">
    <source>
        <dbReference type="Proteomes" id="UP001321486"/>
    </source>
</evidence>
<dbReference type="RefSeq" id="WP_286345825.1">
    <property type="nucleotide sequence ID" value="NZ_AP027732.1"/>
</dbReference>
<evidence type="ECO:0000256" key="1">
    <source>
        <dbReference type="SAM" id="MobiDB-lite"/>
    </source>
</evidence>
<dbReference type="CDD" id="cd00761">
    <property type="entry name" value="Glyco_tranf_GTA_type"/>
    <property type="match status" value="1"/>
</dbReference>
<dbReference type="PANTHER" id="PTHR43685:SF2">
    <property type="entry name" value="GLYCOSYLTRANSFERASE 2-LIKE DOMAIN-CONTAINING PROTEIN"/>
    <property type="match status" value="1"/>
</dbReference>
<proteinExistence type="predicted"/>